<evidence type="ECO:0000313" key="1">
    <source>
        <dbReference type="EMBL" id="BAX60724.1"/>
    </source>
</evidence>
<dbReference type="AlphaFoldDB" id="A0A1Y1BLI7"/>
<dbReference type="EMBL" id="AP018112">
    <property type="protein sequence ID" value="BAX60724.1"/>
    <property type="molecule type" value="Genomic_DNA"/>
</dbReference>
<reference evidence="1 2" key="1">
    <citation type="journal article" date="2017" name="Genome Announc.">
        <title>Complete Genome Sequence of Burkholderia stabilis FERMP-21014.</title>
        <authorList>
            <person name="Konishi K."/>
            <person name="Kumagai T."/>
            <person name="Sakasegawa S."/>
            <person name="Tamura T."/>
        </authorList>
    </citation>
    <scope>NUCLEOTIDE SEQUENCE [LARGE SCALE GENOMIC DNA]</scope>
    <source>
        <strain evidence="1 2">FERMP-21014</strain>
    </source>
</reference>
<dbReference type="Proteomes" id="UP000218432">
    <property type="component" value="Chromosome 2"/>
</dbReference>
<proteinExistence type="predicted"/>
<name>A0A1Y1BLI7_9BURK</name>
<protein>
    <submittedName>
        <fullName evidence="1">Uncharacterized protein</fullName>
    </submittedName>
</protein>
<gene>
    <name evidence="1" type="ORF">BSFP_035850</name>
</gene>
<evidence type="ECO:0000313" key="2">
    <source>
        <dbReference type="Proteomes" id="UP000218432"/>
    </source>
</evidence>
<accession>A0A1Y1BLI7</accession>
<organism evidence="1 2">
    <name type="scientific">Burkholderia stabilis</name>
    <dbReference type="NCBI Taxonomy" id="95485"/>
    <lineage>
        <taxon>Bacteria</taxon>
        <taxon>Pseudomonadati</taxon>
        <taxon>Pseudomonadota</taxon>
        <taxon>Betaproteobacteria</taxon>
        <taxon>Burkholderiales</taxon>
        <taxon>Burkholderiaceae</taxon>
        <taxon>Burkholderia</taxon>
        <taxon>Burkholderia cepacia complex</taxon>
    </lineage>
</organism>
<sequence length="41" mass="4771">MRRSGRRAVPPATENLYRAGNPLVQDIVTHWGEWRDGVPRR</sequence>